<evidence type="ECO:0000313" key="2">
    <source>
        <dbReference type="WBParaSite" id="nRc.2.0.1.t23362-RA"/>
    </source>
</evidence>
<reference evidence="2" key="1">
    <citation type="submission" date="2022-11" db="UniProtKB">
        <authorList>
            <consortium name="WormBaseParasite"/>
        </authorList>
    </citation>
    <scope>IDENTIFICATION</scope>
</reference>
<dbReference type="Proteomes" id="UP000887565">
    <property type="component" value="Unplaced"/>
</dbReference>
<organism evidence="1 2">
    <name type="scientific">Romanomermis culicivorax</name>
    <name type="common">Nematode worm</name>
    <dbReference type="NCBI Taxonomy" id="13658"/>
    <lineage>
        <taxon>Eukaryota</taxon>
        <taxon>Metazoa</taxon>
        <taxon>Ecdysozoa</taxon>
        <taxon>Nematoda</taxon>
        <taxon>Enoplea</taxon>
        <taxon>Dorylaimia</taxon>
        <taxon>Mermithida</taxon>
        <taxon>Mermithoidea</taxon>
        <taxon>Mermithidae</taxon>
        <taxon>Romanomermis</taxon>
    </lineage>
</organism>
<name>A0A915JB29_ROMCU</name>
<dbReference type="AlphaFoldDB" id="A0A915JB29"/>
<sequence length="67" mass="7088">MYDNSRIQNKNVSENTGTFAKTQLIAGFGQIDGFVTCSTGNMADLSLSLGGMGIHPSTAFNNLTIES</sequence>
<dbReference type="WBParaSite" id="nRc.2.0.1.t23362-RA">
    <property type="protein sequence ID" value="nRc.2.0.1.t23362-RA"/>
    <property type="gene ID" value="nRc.2.0.1.g23362"/>
</dbReference>
<protein>
    <submittedName>
        <fullName evidence="2">Uncharacterized protein</fullName>
    </submittedName>
</protein>
<keyword evidence="1" id="KW-1185">Reference proteome</keyword>
<proteinExistence type="predicted"/>
<evidence type="ECO:0000313" key="1">
    <source>
        <dbReference type="Proteomes" id="UP000887565"/>
    </source>
</evidence>
<accession>A0A915JB29</accession>